<keyword evidence="4" id="KW-0238">DNA-binding</keyword>
<dbReference type="InterPro" id="IPR051430">
    <property type="entry name" value="Fungal_TF_Env_Response"/>
</dbReference>
<feature type="domain" description="Zn(2)-C6 fungal-type" evidence="9">
    <location>
        <begin position="96"/>
        <end position="127"/>
    </location>
</feature>
<evidence type="ECO:0000256" key="8">
    <source>
        <dbReference type="SAM" id="MobiDB-lite"/>
    </source>
</evidence>
<organism evidence="10 11">
    <name type="scientific">Monosporascus cannonballus</name>
    <dbReference type="NCBI Taxonomy" id="155416"/>
    <lineage>
        <taxon>Eukaryota</taxon>
        <taxon>Fungi</taxon>
        <taxon>Dikarya</taxon>
        <taxon>Ascomycota</taxon>
        <taxon>Pezizomycotina</taxon>
        <taxon>Sordariomycetes</taxon>
        <taxon>Xylariomycetidae</taxon>
        <taxon>Xylariales</taxon>
        <taxon>Xylariales incertae sedis</taxon>
        <taxon>Monosporascus</taxon>
    </lineage>
</organism>
<evidence type="ECO:0000256" key="2">
    <source>
        <dbReference type="ARBA" id="ARBA00022833"/>
    </source>
</evidence>
<dbReference type="PROSITE" id="PS00463">
    <property type="entry name" value="ZN2_CY6_FUNGAL_1"/>
    <property type="match status" value="1"/>
</dbReference>
<feature type="region of interest" description="Disordered" evidence="8">
    <location>
        <begin position="52"/>
        <end position="88"/>
    </location>
</feature>
<evidence type="ECO:0000256" key="3">
    <source>
        <dbReference type="ARBA" id="ARBA00023015"/>
    </source>
</evidence>
<evidence type="ECO:0000259" key="9">
    <source>
        <dbReference type="PROSITE" id="PS50048"/>
    </source>
</evidence>
<evidence type="ECO:0000256" key="5">
    <source>
        <dbReference type="ARBA" id="ARBA00023163"/>
    </source>
</evidence>
<reference evidence="10 11" key="1">
    <citation type="submission" date="2018-06" db="EMBL/GenBank/DDBJ databases">
        <title>Complete Genomes of Monosporascus.</title>
        <authorList>
            <person name="Robinson A.J."/>
            <person name="Natvig D.O."/>
        </authorList>
    </citation>
    <scope>NUCLEOTIDE SEQUENCE [LARGE SCALE GENOMIC DNA]</scope>
    <source>
        <strain evidence="10 11">CBS 609.92</strain>
    </source>
</reference>
<dbReference type="CDD" id="cd12148">
    <property type="entry name" value="fungal_TF_MHR"/>
    <property type="match status" value="1"/>
</dbReference>
<keyword evidence="5" id="KW-0804">Transcription</keyword>
<dbReference type="Pfam" id="PF04082">
    <property type="entry name" value="Fungal_trans"/>
    <property type="match status" value="1"/>
</dbReference>
<dbReference type="PANTHER" id="PTHR31944:SF130">
    <property type="entry name" value="ZN(II)2CYS6 TRANSCRIPTION FACTO (EUROFUNG)"/>
    <property type="match status" value="1"/>
</dbReference>
<accession>A0ABY0GX70</accession>
<feature type="region of interest" description="Disordered" evidence="8">
    <location>
        <begin position="510"/>
        <end position="533"/>
    </location>
</feature>
<protein>
    <recommendedName>
        <fullName evidence="9">Zn(2)-C6 fungal-type domain-containing protein</fullName>
    </recommendedName>
</protein>
<evidence type="ECO:0000256" key="7">
    <source>
        <dbReference type="SAM" id="Coils"/>
    </source>
</evidence>
<evidence type="ECO:0000256" key="4">
    <source>
        <dbReference type="ARBA" id="ARBA00023125"/>
    </source>
</evidence>
<feature type="compositionally biased region" description="Acidic residues" evidence="8">
    <location>
        <begin position="517"/>
        <end position="526"/>
    </location>
</feature>
<evidence type="ECO:0000256" key="6">
    <source>
        <dbReference type="ARBA" id="ARBA00023242"/>
    </source>
</evidence>
<evidence type="ECO:0000313" key="11">
    <source>
        <dbReference type="Proteomes" id="UP000294003"/>
    </source>
</evidence>
<name>A0ABY0GX70_9PEZI</name>
<feature type="region of interest" description="Disordered" evidence="8">
    <location>
        <begin position="209"/>
        <end position="235"/>
    </location>
</feature>
<dbReference type="Pfam" id="PF00172">
    <property type="entry name" value="Zn_clus"/>
    <property type="match status" value="1"/>
</dbReference>
<dbReference type="Proteomes" id="UP000294003">
    <property type="component" value="Unassembled WGS sequence"/>
</dbReference>
<dbReference type="SUPFAM" id="SSF57701">
    <property type="entry name" value="Zn2/Cys6 DNA-binding domain"/>
    <property type="match status" value="1"/>
</dbReference>
<dbReference type="SMART" id="SM00066">
    <property type="entry name" value="GAL4"/>
    <property type="match status" value="1"/>
</dbReference>
<proteinExistence type="predicted"/>
<dbReference type="Gene3D" id="4.10.240.10">
    <property type="entry name" value="Zn(2)-C6 fungal-type DNA-binding domain"/>
    <property type="match status" value="1"/>
</dbReference>
<dbReference type="SMART" id="SM00906">
    <property type="entry name" value="Fungal_trans"/>
    <property type="match status" value="1"/>
</dbReference>
<keyword evidence="7" id="KW-0175">Coiled coil</keyword>
<keyword evidence="2" id="KW-0862">Zinc</keyword>
<keyword evidence="11" id="KW-1185">Reference proteome</keyword>
<dbReference type="InterPro" id="IPR036864">
    <property type="entry name" value="Zn2-C6_fun-type_DNA-bd_sf"/>
</dbReference>
<evidence type="ECO:0000313" key="10">
    <source>
        <dbReference type="EMBL" id="RYO76665.1"/>
    </source>
</evidence>
<feature type="compositionally biased region" description="Polar residues" evidence="8">
    <location>
        <begin position="53"/>
        <end position="67"/>
    </location>
</feature>
<evidence type="ECO:0000256" key="1">
    <source>
        <dbReference type="ARBA" id="ARBA00022723"/>
    </source>
</evidence>
<comment type="caution">
    <text evidence="10">The sequence shown here is derived from an EMBL/GenBank/DDBJ whole genome shotgun (WGS) entry which is preliminary data.</text>
</comment>
<sequence length="860" mass="97706">MPSHRKLLPIFRKAEIRARIPKHVCLTNQTTIVHLFQIALCQATCFFGRRTPRGSSARWTGMASSEPTARLPPVEDDGNEEDRRGPARKRQRVRLSCLECRRRKLSCSRELPCDRCIKSGTPERCNYESRTGPTTGAAGERSSITPFAPAVSFGPDVRRTVAHYSPGRPSVDPTVIRDVARDHERIQKLELEVAQLRAALSKHSSIDGSTAVASPATLKEELKETPPGRVEQANPTCSAECPDGFQYKFIKGYDFKTRYYGRFNTWSSFRELTGMSPFMKETAAEWLRPLNISAKDRNKRQEDREKKFAEPDPTLEALLPSKEETDALVTVYLEQFEQIHRILHIPTFRKEYVAFWDSPGARNAAFTALILAIIAVSSCLDIQASTKFVGIKSSSYQTAEKWVKACDEWHMKQSHKHRRLIHYQIFCLSFLAKTVNIIKKKRFWTEAGALVREGVALGLHHDPDHMAAKIHPYWREMRRRIWAVIVEFDVQASFEQGVPTLLSQIRNDADAPRNINDDDFDEDSLELPEPRPSSEYTFSSYQNLSRQSLPLRLELNRILTGPAATPNWDQAVRYSELISQEIDALPDWDLDGDKGLENPHKPIMVHTMLHIQLRQYLFPLLLPFLKLRKYNSKYQLAELLFYNAARDIVLMHDRLFQKGIRVLYFLREDTRSLAYNLCNISLHQPRGSTSWIMANSQETLQLIEKCITMKEDRILRCGNNDAMGYSSMCAALGLLETHLGTKSPEAAKAASAERFIGLHYKLLAYQIPPQPQADAATPHMTGQDPINRAKSATPFPLEPTTTAQLGATPFVREGLPLSIPWIMPTSNDSNQLLTTNPDFNLEMLGTDLNDLWGDWPGGDF</sequence>
<gene>
    <name evidence="10" type="ORF">DL762_009737</name>
</gene>
<dbReference type="InterPro" id="IPR001138">
    <property type="entry name" value="Zn2Cys6_DnaBD"/>
</dbReference>
<feature type="coiled-coil region" evidence="7">
    <location>
        <begin position="179"/>
        <end position="206"/>
    </location>
</feature>
<keyword evidence="6" id="KW-0539">Nucleus</keyword>
<dbReference type="InterPro" id="IPR007219">
    <property type="entry name" value="XnlR_reg_dom"/>
</dbReference>
<dbReference type="PROSITE" id="PS50048">
    <property type="entry name" value="ZN2_CY6_FUNGAL_2"/>
    <property type="match status" value="1"/>
</dbReference>
<dbReference type="CDD" id="cd00067">
    <property type="entry name" value="GAL4"/>
    <property type="match status" value="1"/>
</dbReference>
<keyword evidence="3" id="KW-0805">Transcription regulation</keyword>
<dbReference type="PANTHER" id="PTHR31944">
    <property type="entry name" value="HEME-RESPONSIVE ZINC FINGER TRANSCRIPTION FACTOR HAP1"/>
    <property type="match status" value="1"/>
</dbReference>
<dbReference type="EMBL" id="QJNS01000567">
    <property type="protein sequence ID" value="RYO76665.1"/>
    <property type="molecule type" value="Genomic_DNA"/>
</dbReference>
<keyword evidence="1" id="KW-0479">Metal-binding</keyword>